<keyword evidence="3" id="KW-1185">Reference proteome</keyword>
<comment type="caution">
    <text evidence="2">The sequence shown here is derived from an EMBL/GenBank/DDBJ whole genome shotgun (WGS) entry which is preliminary data.</text>
</comment>
<sequence length="110" mass="12073">MPDDDRIGGRRAPRTTARIPYVWVEDTTTGHRYDVLETALRDGMKPVEGYDLNYTGRPRRTKHRTDLAGESATGQRAAHSAAPVEQPQPTDGQGSEPAADKTTSLKGGRR</sequence>
<reference evidence="2" key="2">
    <citation type="submission" date="2020-09" db="EMBL/GenBank/DDBJ databases">
        <authorList>
            <person name="Sun Q."/>
            <person name="Zhou Y."/>
        </authorList>
    </citation>
    <scope>NUCLEOTIDE SEQUENCE</scope>
    <source>
        <strain evidence="2">CGMCC 4.7312</strain>
    </source>
</reference>
<evidence type="ECO:0000313" key="3">
    <source>
        <dbReference type="Proteomes" id="UP000608890"/>
    </source>
</evidence>
<reference evidence="2" key="1">
    <citation type="journal article" date="2014" name="Int. J. Syst. Evol. Microbiol.">
        <title>Complete genome sequence of Corynebacterium casei LMG S-19264T (=DSM 44701T), isolated from a smear-ripened cheese.</title>
        <authorList>
            <consortium name="US DOE Joint Genome Institute (JGI-PGF)"/>
            <person name="Walter F."/>
            <person name="Albersmeier A."/>
            <person name="Kalinowski J."/>
            <person name="Ruckert C."/>
        </authorList>
    </citation>
    <scope>NUCLEOTIDE SEQUENCE</scope>
    <source>
        <strain evidence="2">CGMCC 4.7312</strain>
    </source>
</reference>
<proteinExistence type="predicted"/>
<gene>
    <name evidence="2" type="ORF">GCM10011608_09930</name>
</gene>
<dbReference type="AlphaFoldDB" id="A0A917TKS5"/>
<dbReference type="EMBL" id="BMNB01000003">
    <property type="protein sequence ID" value="GGM27143.1"/>
    <property type="molecule type" value="Genomic_DNA"/>
</dbReference>
<evidence type="ECO:0000256" key="1">
    <source>
        <dbReference type="SAM" id="MobiDB-lite"/>
    </source>
</evidence>
<accession>A0A917TKS5</accession>
<protein>
    <submittedName>
        <fullName evidence="2">Uncharacterized protein</fullName>
    </submittedName>
</protein>
<name>A0A917TKS5_9ACTN</name>
<dbReference type="RefSeq" id="WP_189041039.1">
    <property type="nucleotide sequence ID" value="NZ_BMNB01000003.1"/>
</dbReference>
<evidence type="ECO:0000313" key="2">
    <source>
        <dbReference type="EMBL" id="GGM27143.1"/>
    </source>
</evidence>
<dbReference type="Proteomes" id="UP000608890">
    <property type="component" value="Unassembled WGS sequence"/>
</dbReference>
<feature type="region of interest" description="Disordered" evidence="1">
    <location>
        <begin position="51"/>
        <end position="110"/>
    </location>
</feature>
<organism evidence="2 3">
    <name type="scientific">Micromonospora sonchi</name>
    <dbReference type="NCBI Taxonomy" id="1763543"/>
    <lineage>
        <taxon>Bacteria</taxon>
        <taxon>Bacillati</taxon>
        <taxon>Actinomycetota</taxon>
        <taxon>Actinomycetes</taxon>
        <taxon>Micromonosporales</taxon>
        <taxon>Micromonosporaceae</taxon>
        <taxon>Micromonospora</taxon>
    </lineage>
</organism>
<feature type="compositionally biased region" description="Polar residues" evidence="1">
    <location>
        <begin position="101"/>
        <end position="110"/>
    </location>
</feature>